<dbReference type="InterPro" id="IPR006121">
    <property type="entry name" value="HMA_dom"/>
</dbReference>
<dbReference type="GO" id="GO:0046872">
    <property type="term" value="F:metal ion binding"/>
    <property type="evidence" value="ECO:0007669"/>
    <property type="project" value="InterPro"/>
</dbReference>
<reference evidence="1 2" key="1">
    <citation type="submission" date="2019-03" db="EMBL/GenBank/DDBJ databases">
        <title>Genomic Encyclopedia of Type Strains, Phase IV (KMG-IV): sequencing the most valuable type-strain genomes for metagenomic binning, comparative biology and taxonomic classification.</title>
        <authorList>
            <person name="Goeker M."/>
        </authorList>
    </citation>
    <scope>NUCLEOTIDE SEQUENCE [LARGE SCALE GENOMIC DNA]</scope>
    <source>
        <strain evidence="1 2">DSM 20467</strain>
    </source>
</reference>
<gene>
    <name evidence="1" type="ORF">EDC37_10927</name>
</gene>
<proteinExistence type="predicted"/>
<dbReference type="Gene3D" id="3.30.70.100">
    <property type="match status" value="1"/>
</dbReference>
<accession>A0A4R3K6X0</accession>
<keyword evidence="2" id="KW-1185">Reference proteome</keyword>
<evidence type="ECO:0000313" key="1">
    <source>
        <dbReference type="EMBL" id="TCS78674.1"/>
    </source>
</evidence>
<dbReference type="AlphaFoldDB" id="A0A4R3K6X0"/>
<dbReference type="RefSeq" id="WP_132549603.1">
    <property type="nucleotide sequence ID" value="NZ_SMAA01000009.1"/>
</dbReference>
<dbReference type="OrthoDB" id="9813965at2"/>
<sequence length="70" mass="8038">MLKMYIDGMKDEHCASLIRAALGDLEGMHEIREVNCYKHYALISCNTDENILRDAIENEGYNVSKIEKCD</sequence>
<dbReference type="InterPro" id="IPR036163">
    <property type="entry name" value="HMA_dom_sf"/>
</dbReference>
<evidence type="ECO:0000313" key="2">
    <source>
        <dbReference type="Proteomes" id="UP000295188"/>
    </source>
</evidence>
<name>A0A4R3K6X0_9FIRM</name>
<protein>
    <submittedName>
        <fullName evidence="1">Uncharacterized protein</fullName>
    </submittedName>
</protein>
<dbReference type="SUPFAM" id="SSF55008">
    <property type="entry name" value="HMA, heavy metal-associated domain"/>
    <property type="match status" value="1"/>
</dbReference>
<dbReference type="CDD" id="cd00371">
    <property type="entry name" value="HMA"/>
    <property type="match status" value="1"/>
</dbReference>
<dbReference type="EMBL" id="SMAA01000009">
    <property type="protein sequence ID" value="TCS78674.1"/>
    <property type="molecule type" value="Genomic_DNA"/>
</dbReference>
<dbReference type="Proteomes" id="UP000295188">
    <property type="component" value="Unassembled WGS sequence"/>
</dbReference>
<comment type="caution">
    <text evidence="1">The sequence shown here is derived from an EMBL/GenBank/DDBJ whole genome shotgun (WGS) entry which is preliminary data.</text>
</comment>
<organism evidence="1 2">
    <name type="scientific">Pectinatus cerevisiiphilus</name>
    <dbReference type="NCBI Taxonomy" id="86956"/>
    <lineage>
        <taxon>Bacteria</taxon>
        <taxon>Bacillati</taxon>
        <taxon>Bacillota</taxon>
        <taxon>Negativicutes</taxon>
        <taxon>Selenomonadales</taxon>
        <taxon>Selenomonadaceae</taxon>
        <taxon>Pectinatus</taxon>
    </lineage>
</organism>